<dbReference type="OrthoDB" id="2417337at2"/>
<protein>
    <recommendedName>
        <fullName evidence="3">Competence protein ComK</fullName>
    </recommendedName>
</protein>
<organism evidence="1 2">
    <name type="scientific">Macrococcus carouselicus</name>
    <dbReference type="NCBI Taxonomy" id="69969"/>
    <lineage>
        <taxon>Bacteria</taxon>
        <taxon>Bacillati</taxon>
        <taxon>Bacillota</taxon>
        <taxon>Bacilli</taxon>
        <taxon>Bacillales</taxon>
        <taxon>Staphylococcaceae</taxon>
        <taxon>Macrococcus</taxon>
    </lineage>
</organism>
<gene>
    <name evidence="1" type="ORF">ERX40_01270</name>
</gene>
<accession>A0A9Q8CN05</accession>
<sequence>MCILLIFSSNYLFLGLKPYNVLILSRRGSVMKQFVGSHVVYIRRTNDTKGMTEIAFYDGETEWVTHTPDQLLNETLRMLNSSLTASRESMKSMMKYTQYAPVIIDAPLNLVFFPLHTRDSYEMWYINSQHYLQAIDYDRTTIYFTNGRSLTVDEKASHIMKCQNKALLATDFYSKVRKRFL</sequence>
<reference evidence="1 2" key="1">
    <citation type="submission" date="2019-01" db="EMBL/GenBank/DDBJ databases">
        <title>Draft genome sequences of the type strains of six Macrococcus species.</title>
        <authorList>
            <person name="Mazhar S."/>
            <person name="Altermann E."/>
            <person name="Hill C."/>
            <person name="Mcauliffe O."/>
        </authorList>
    </citation>
    <scope>NUCLEOTIDE SEQUENCE [LARGE SCALE GENOMIC DNA]</scope>
    <source>
        <strain evidence="1 2">ATCC 51828</strain>
    </source>
</reference>
<dbReference type="GO" id="GO:0030420">
    <property type="term" value="P:establishment of competence for transformation"/>
    <property type="evidence" value="ECO:0007669"/>
    <property type="project" value="InterPro"/>
</dbReference>
<dbReference type="Proteomes" id="UP000295280">
    <property type="component" value="Unassembled WGS sequence"/>
</dbReference>
<keyword evidence="2" id="KW-1185">Reference proteome</keyword>
<dbReference type="AlphaFoldDB" id="A0A9Q8CN05"/>
<name>A0A9Q8CN05_9STAP</name>
<evidence type="ECO:0000313" key="2">
    <source>
        <dbReference type="Proteomes" id="UP000295280"/>
    </source>
</evidence>
<dbReference type="EMBL" id="SCWD01000001">
    <property type="protein sequence ID" value="TDM03822.1"/>
    <property type="molecule type" value="Genomic_DNA"/>
</dbReference>
<proteinExistence type="predicted"/>
<dbReference type="InterPro" id="IPR010461">
    <property type="entry name" value="ComK"/>
</dbReference>
<evidence type="ECO:0008006" key="3">
    <source>
        <dbReference type="Google" id="ProtNLM"/>
    </source>
</evidence>
<evidence type="ECO:0000313" key="1">
    <source>
        <dbReference type="EMBL" id="TDM03822.1"/>
    </source>
</evidence>
<comment type="caution">
    <text evidence="1">The sequence shown here is derived from an EMBL/GenBank/DDBJ whole genome shotgun (WGS) entry which is preliminary data.</text>
</comment>
<dbReference type="Pfam" id="PF06338">
    <property type="entry name" value="ComK"/>
    <property type="match status" value="1"/>
</dbReference>